<dbReference type="InterPro" id="IPR014161">
    <property type="entry name" value="Tol-Pal_TolA"/>
</dbReference>
<accession>A0ABT0SQU0</accession>
<name>A0ABT0SQU0_9GAMM</name>
<dbReference type="EMBL" id="JAMJPJ010000012">
    <property type="protein sequence ID" value="MCL7930174.1"/>
    <property type="molecule type" value="Genomic_DNA"/>
</dbReference>
<feature type="compositionally biased region" description="Pro residues" evidence="5">
    <location>
        <begin position="76"/>
        <end position="93"/>
    </location>
</feature>
<dbReference type="NCBIfam" id="TIGR01352">
    <property type="entry name" value="tonB_Cterm"/>
    <property type="match status" value="1"/>
</dbReference>
<comment type="subcellular location">
    <subcellularLocation>
        <location evidence="1">Membrane</location>
        <topology evidence="1">Single-pass membrane protein</topology>
    </subcellularLocation>
</comment>
<dbReference type="Proteomes" id="UP001165308">
    <property type="component" value="Unassembled WGS sequence"/>
</dbReference>
<feature type="transmembrane region" description="Helical" evidence="6">
    <location>
        <begin position="12"/>
        <end position="33"/>
    </location>
</feature>
<keyword evidence="3 6" id="KW-1133">Transmembrane helix</keyword>
<evidence type="ECO:0000256" key="3">
    <source>
        <dbReference type="ARBA" id="ARBA00022989"/>
    </source>
</evidence>
<dbReference type="SUPFAM" id="SSF74653">
    <property type="entry name" value="TolA/TonB C-terminal domain"/>
    <property type="match status" value="1"/>
</dbReference>
<keyword evidence="8" id="KW-1185">Reference proteome</keyword>
<evidence type="ECO:0000313" key="8">
    <source>
        <dbReference type="Proteomes" id="UP001165308"/>
    </source>
</evidence>
<evidence type="ECO:0000256" key="2">
    <source>
        <dbReference type="ARBA" id="ARBA00022692"/>
    </source>
</evidence>
<feature type="region of interest" description="Disordered" evidence="5">
    <location>
        <begin position="61"/>
        <end position="94"/>
    </location>
</feature>
<feature type="compositionally biased region" description="Polar residues" evidence="5">
    <location>
        <begin position="61"/>
        <end position="74"/>
    </location>
</feature>
<dbReference type="InterPro" id="IPR006260">
    <property type="entry name" value="TonB/TolA_C"/>
</dbReference>
<feature type="compositionally biased region" description="Basic and acidic residues" evidence="5">
    <location>
        <begin position="203"/>
        <end position="213"/>
    </location>
</feature>
<dbReference type="Pfam" id="PF13103">
    <property type="entry name" value="TonB_2"/>
    <property type="match status" value="1"/>
</dbReference>
<feature type="compositionally biased region" description="Low complexity" evidence="5">
    <location>
        <begin position="228"/>
        <end position="239"/>
    </location>
</feature>
<keyword evidence="2 6" id="KW-0812">Transmembrane</keyword>
<organism evidence="7 8">
    <name type="scientific">Halomonas llamarensis</name>
    <dbReference type="NCBI Taxonomy" id="2945104"/>
    <lineage>
        <taxon>Bacteria</taxon>
        <taxon>Pseudomonadati</taxon>
        <taxon>Pseudomonadota</taxon>
        <taxon>Gammaproteobacteria</taxon>
        <taxon>Oceanospirillales</taxon>
        <taxon>Halomonadaceae</taxon>
        <taxon>Halomonas</taxon>
    </lineage>
</organism>
<sequence>MAFFSRDKREVGYVWPVVFAVLVHVVVVMFSVINLESKDAEPEPSSIVHATLVSTETYTDQAQQANDNQVTSNVPSQPPEKTPPQEEPTPPSRPLEKAVIDQAEELAEARETQALEEARAKAEAQAQRRTEEAERRALEAAARETERAEQQAEEQRRREELARQEQEAEAQRRREEEQARQAQEAKEQRLREEKLARQAQEAEAQRRREEEQARQAQEAAEAERQRQLEGQAEAAADARQAEQAANSFIAIVRRAVEQAWLIPGGASDTMTATIQVRLGPSGEVLATSVAISSGDSAFDRSAIQAVEHVAPFTELRELSAEQQRSLRQFNLRFTPGDVR</sequence>
<keyword evidence="4 6" id="KW-0472">Membrane</keyword>
<evidence type="ECO:0000256" key="6">
    <source>
        <dbReference type="SAM" id="Phobius"/>
    </source>
</evidence>
<evidence type="ECO:0000256" key="4">
    <source>
        <dbReference type="ARBA" id="ARBA00023136"/>
    </source>
</evidence>
<gene>
    <name evidence="7" type="primary">tolA</name>
    <name evidence="7" type="ORF">M8006_09310</name>
</gene>
<proteinExistence type="predicted"/>
<feature type="region of interest" description="Disordered" evidence="5">
    <location>
        <begin position="111"/>
        <end position="239"/>
    </location>
</feature>
<dbReference type="Gene3D" id="3.30.1150.10">
    <property type="match status" value="1"/>
</dbReference>
<reference evidence="7" key="1">
    <citation type="submission" date="2022-05" db="EMBL/GenBank/DDBJ databases">
        <title>Halomonas geminus sp. nov. and Halomonas llamarensis sp. nov. isolated from high-altitude salars of the Atacama Desert.</title>
        <authorList>
            <person name="Hintersatz C."/>
            <person name="Rojas L.A."/>
            <person name="Wei T.-S."/>
            <person name="Kutschke S."/>
            <person name="Lehmann F."/>
            <person name="Jain R."/>
            <person name="Pollmann K."/>
        </authorList>
    </citation>
    <scope>NUCLEOTIDE SEQUENCE</scope>
    <source>
        <strain evidence="7">ATCHA</strain>
    </source>
</reference>
<protein>
    <submittedName>
        <fullName evidence="7">Cell envelope integrity protein TolA</fullName>
    </submittedName>
</protein>
<evidence type="ECO:0000256" key="1">
    <source>
        <dbReference type="ARBA" id="ARBA00004167"/>
    </source>
</evidence>
<comment type="caution">
    <text evidence="7">The sequence shown here is derived from an EMBL/GenBank/DDBJ whole genome shotgun (WGS) entry which is preliminary data.</text>
</comment>
<evidence type="ECO:0000256" key="5">
    <source>
        <dbReference type="SAM" id="MobiDB-lite"/>
    </source>
</evidence>
<dbReference type="NCBIfam" id="TIGR02794">
    <property type="entry name" value="tolA_full"/>
    <property type="match status" value="1"/>
</dbReference>
<feature type="compositionally biased region" description="Basic and acidic residues" evidence="5">
    <location>
        <begin position="111"/>
        <end position="196"/>
    </location>
</feature>
<dbReference type="RefSeq" id="WP_250081483.1">
    <property type="nucleotide sequence ID" value="NZ_JAMJPJ010000012.1"/>
</dbReference>
<evidence type="ECO:0000313" key="7">
    <source>
        <dbReference type="EMBL" id="MCL7930174.1"/>
    </source>
</evidence>